<dbReference type="EC" id="1.4.3.19" evidence="5"/>
<keyword evidence="8" id="KW-1185">Reference proteome</keyword>
<evidence type="ECO:0000256" key="1">
    <source>
        <dbReference type="ARBA" id="ARBA00004948"/>
    </source>
</evidence>
<comment type="catalytic activity">
    <reaction evidence="4">
        <text>glycine + O2 + H2O = glyoxylate + H2O2 + NH4(+)</text>
        <dbReference type="Rhea" id="RHEA:11532"/>
        <dbReference type="ChEBI" id="CHEBI:15377"/>
        <dbReference type="ChEBI" id="CHEBI:15379"/>
        <dbReference type="ChEBI" id="CHEBI:16240"/>
        <dbReference type="ChEBI" id="CHEBI:28938"/>
        <dbReference type="ChEBI" id="CHEBI:36655"/>
        <dbReference type="ChEBI" id="CHEBI:57305"/>
        <dbReference type="EC" id="1.4.3.19"/>
    </reaction>
</comment>
<evidence type="ECO:0000256" key="5">
    <source>
        <dbReference type="ARBA" id="ARBA00050018"/>
    </source>
</evidence>
<organism evidence="7 8">
    <name type="scientific">Corynebacterium felinum</name>
    <dbReference type="NCBI Taxonomy" id="131318"/>
    <lineage>
        <taxon>Bacteria</taxon>
        <taxon>Bacillati</taxon>
        <taxon>Actinomycetota</taxon>
        <taxon>Actinomycetes</taxon>
        <taxon>Mycobacteriales</taxon>
        <taxon>Corynebacteriaceae</taxon>
        <taxon>Corynebacterium</taxon>
    </lineage>
</organism>
<dbReference type="NCBIfam" id="TIGR02352">
    <property type="entry name" value="thiamin_ThiO"/>
    <property type="match status" value="1"/>
</dbReference>
<evidence type="ECO:0000256" key="3">
    <source>
        <dbReference type="ARBA" id="ARBA00023002"/>
    </source>
</evidence>
<dbReference type="Proteomes" id="UP001183619">
    <property type="component" value="Unassembled WGS sequence"/>
</dbReference>
<dbReference type="RefSeq" id="WP_277103528.1">
    <property type="nucleotide sequence ID" value="NZ_BAAAJS010000069.1"/>
</dbReference>
<dbReference type="SUPFAM" id="SSF51905">
    <property type="entry name" value="FAD/NAD(P)-binding domain"/>
    <property type="match status" value="1"/>
</dbReference>
<dbReference type="InterPro" id="IPR036188">
    <property type="entry name" value="FAD/NAD-bd_sf"/>
</dbReference>
<keyword evidence="2" id="KW-0784">Thiamine biosynthesis</keyword>
<evidence type="ECO:0000313" key="8">
    <source>
        <dbReference type="Proteomes" id="UP001183619"/>
    </source>
</evidence>
<feature type="domain" description="FAD dependent oxidoreductase" evidence="6">
    <location>
        <begin position="25"/>
        <end position="350"/>
    </location>
</feature>
<dbReference type="Gene3D" id="3.30.9.10">
    <property type="entry name" value="D-Amino Acid Oxidase, subunit A, domain 2"/>
    <property type="match status" value="1"/>
</dbReference>
<dbReference type="SUPFAM" id="SSF54373">
    <property type="entry name" value="FAD-linked reductases, C-terminal domain"/>
    <property type="match status" value="1"/>
</dbReference>
<dbReference type="Gene3D" id="3.50.50.60">
    <property type="entry name" value="FAD/NAD(P)-binding domain"/>
    <property type="match status" value="1"/>
</dbReference>
<evidence type="ECO:0000256" key="2">
    <source>
        <dbReference type="ARBA" id="ARBA00022977"/>
    </source>
</evidence>
<accession>A0ABU2BF65</accession>
<dbReference type="EMBL" id="JAVDYF010000001">
    <property type="protein sequence ID" value="MDR7356014.1"/>
    <property type="molecule type" value="Genomic_DNA"/>
</dbReference>
<dbReference type="PANTHER" id="PTHR13847">
    <property type="entry name" value="SARCOSINE DEHYDROGENASE-RELATED"/>
    <property type="match status" value="1"/>
</dbReference>
<evidence type="ECO:0000313" key="7">
    <source>
        <dbReference type="EMBL" id="MDR7356014.1"/>
    </source>
</evidence>
<dbReference type="PANTHER" id="PTHR13847:SF289">
    <property type="entry name" value="GLYCINE OXIDASE"/>
    <property type="match status" value="1"/>
</dbReference>
<dbReference type="Pfam" id="PF01266">
    <property type="entry name" value="DAO"/>
    <property type="match status" value="1"/>
</dbReference>
<comment type="caution">
    <text evidence="7">The sequence shown here is derived from an EMBL/GenBank/DDBJ whole genome shotgun (WGS) entry which is preliminary data.</text>
</comment>
<sequence length="372" mass="40035">MSVTHSAVSGTAGGDVDTHDRPINVAGAGIIGLATAFELVQRGKKVRIFDPAPGLRGDSASFFAGGMLAPMAEVQFQQDDLFPLMGKSAELYPDFLRRISQCTSLPTGYDRTGTLIVAADRADAQHLGDISGYYQSAQRPTHRLTLRQARALEPGLAPALAGCVHIPSDHQVHPRLLLRALMDALRAQGAQFIHSRIEDYRLPSGEQVRGDVVCTGLGDAHRFPLRPVLGDIIRLKAPRSIVRHVVRGFVQDRPVYIIPRPDGEIAIGATSREDKRRLPSVDGVYQLLRDAIAIVPGLEEAEIMEISVGARPGTPDDLPIFGWVDGQLVSNGYFRHGILLAALAGYAGAEALCTGEIVPEFSPCDPGRFGTS</sequence>
<protein>
    <recommendedName>
        <fullName evidence="5">glycine oxidase</fullName>
        <ecNumber evidence="5">1.4.3.19</ecNumber>
    </recommendedName>
</protein>
<dbReference type="InterPro" id="IPR006076">
    <property type="entry name" value="FAD-dep_OxRdtase"/>
</dbReference>
<name>A0ABU2BF65_9CORY</name>
<comment type="pathway">
    <text evidence="1">Cofactor biosynthesis; thiamine diphosphate biosynthesis.</text>
</comment>
<evidence type="ECO:0000256" key="4">
    <source>
        <dbReference type="ARBA" id="ARBA00049872"/>
    </source>
</evidence>
<dbReference type="InterPro" id="IPR012727">
    <property type="entry name" value="Gly_oxidase_ThiO"/>
</dbReference>
<dbReference type="GO" id="GO:0043799">
    <property type="term" value="F:glycine oxidase activity"/>
    <property type="evidence" value="ECO:0007669"/>
    <property type="project" value="UniProtKB-EC"/>
</dbReference>
<reference evidence="7 8" key="1">
    <citation type="submission" date="2023-07" db="EMBL/GenBank/DDBJ databases">
        <title>Sequencing the genomes of 1000 actinobacteria strains.</title>
        <authorList>
            <person name="Klenk H.-P."/>
        </authorList>
    </citation>
    <scope>NUCLEOTIDE SEQUENCE [LARGE SCALE GENOMIC DNA]</scope>
    <source>
        <strain evidence="7 8">DSM 44508</strain>
    </source>
</reference>
<evidence type="ECO:0000259" key="6">
    <source>
        <dbReference type="Pfam" id="PF01266"/>
    </source>
</evidence>
<proteinExistence type="predicted"/>
<keyword evidence="3 7" id="KW-0560">Oxidoreductase</keyword>
<gene>
    <name evidence="7" type="ORF">J2S37_002552</name>
</gene>